<protein>
    <recommendedName>
        <fullName evidence="2 11">Ribonucleoside-diphosphate reductase</fullName>
        <ecNumber evidence="2 11">1.17.4.1</ecNumber>
    </recommendedName>
</protein>
<comment type="similarity">
    <text evidence="1 11">Belongs to the ribonucleoside diphosphate reductase large chain family.</text>
</comment>
<proteinExistence type="inferred from homology"/>
<evidence type="ECO:0000256" key="2">
    <source>
        <dbReference type="ARBA" id="ARBA00012274"/>
    </source>
</evidence>
<evidence type="ECO:0000259" key="12">
    <source>
        <dbReference type="PROSITE" id="PS51161"/>
    </source>
</evidence>
<dbReference type="PANTHER" id="PTHR11573:SF6">
    <property type="entry name" value="RIBONUCLEOSIDE-DIPHOSPHATE REDUCTASE LARGE SUBUNIT"/>
    <property type="match status" value="1"/>
</dbReference>
<dbReference type="EC" id="1.17.4.1" evidence="2 11"/>
<dbReference type="GO" id="GO:0009263">
    <property type="term" value="P:deoxyribonucleotide biosynthetic process"/>
    <property type="evidence" value="ECO:0007669"/>
    <property type="project" value="UniProtKB-KW"/>
</dbReference>
<evidence type="ECO:0000256" key="5">
    <source>
        <dbReference type="ARBA" id="ARBA00022840"/>
    </source>
</evidence>
<dbReference type="GO" id="GO:0004748">
    <property type="term" value="F:ribonucleoside-diphosphate reductase activity, thioredoxin disulfide as acceptor"/>
    <property type="evidence" value="ECO:0007669"/>
    <property type="project" value="UniProtKB-EC"/>
</dbReference>
<evidence type="ECO:0000256" key="11">
    <source>
        <dbReference type="RuleBase" id="RU003410"/>
    </source>
</evidence>
<evidence type="ECO:0000256" key="3">
    <source>
        <dbReference type="ARBA" id="ARBA00022533"/>
    </source>
</evidence>
<dbReference type="PROSITE" id="PS00089">
    <property type="entry name" value="RIBORED_LARGE"/>
    <property type="match status" value="1"/>
</dbReference>
<evidence type="ECO:0000256" key="9">
    <source>
        <dbReference type="ARBA" id="ARBA00047754"/>
    </source>
</evidence>
<dbReference type="InterPro" id="IPR005144">
    <property type="entry name" value="ATP-cone_dom"/>
</dbReference>
<sequence>MNTTRVTKRSGRLEPLDLEKFHRVVAWACEGLSNVSASEIELKSRVQFYDKIKSTDIQETLIKAAAELITEDTPNYQYVASRLINYNLRKEVYGQPDPISLFDHINNVIKAGYYDSEIMSYYHVHEIDWLDDQLDHKRDFQIAYAGMEQFRGKYLIKNRVTNKFYETPQMAYMLIAMTLFRNYEKETRLKWVKDLYDSISTFEISLPTPIMAGLRSPQKQFSSCVLIETDDSLDSINATSSAIVKYVSQKAGIGIGAGRIRAIGSPIRNGDASHTGVIPFYKLFQSAVKSCSQGGVRGGAATLYYPIWHLEVEDLLVLKNNKGVEENRIRHLDYGVQFNKVMYERLISGGNITLFSPNDVPDLYDAFFVDNDRFRELYEAAESNPKIRKKSVPAIELFSAFIQERKDTGRIYLMNVDHANDHGSFDKTVAPIKQSNLCCEIDLPTKPLKHIFDESGEISLCTLAAINWGKIRVPTDFERPCTLVVRALDELLDYQDYPVEAARRSTMSRRPLGVGIVNLAYWLARNDLSYQHIDKDGLNKIHEYTEAWSYYLIKASVELAYEKGPCPLSHETKYHYSQLPIDTYKREVDELADPDYKMDWAFLRSRLSDHGIRNSTLMALMPAETSAQISNSTNGIEPPRSLVSVKVSKDGVLKQVVPEVRKLKNKYDLLWDQKSPEGYLKICAVLQKFIDQGISVNTSYNPKFYEGEEIPLSELIKHIVMFYRYGGKQLYYFNTADNAGEAVVMPELDKSDVQEEDCDSCKI</sequence>
<dbReference type="NCBIfam" id="TIGR02506">
    <property type="entry name" value="NrdE_NrdA"/>
    <property type="match status" value="1"/>
</dbReference>
<keyword evidence="7 11" id="KW-0215">Deoxyribonucleotide synthesis</keyword>
<keyword evidence="3" id="KW-0021">Allosteric enzyme</keyword>
<dbReference type="FunFam" id="1.10.1650.20:FF:000001">
    <property type="entry name" value="Ribonucleoside-diphosphate reductase"/>
    <property type="match status" value="1"/>
</dbReference>
<evidence type="ECO:0000313" key="13">
    <source>
        <dbReference type="EMBL" id="CAB4140815.1"/>
    </source>
</evidence>
<dbReference type="PRINTS" id="PR01183">
    <property type="entry name" value="RIBORDTASEM1"/>
</dbReference>
<dbReference type="InterPro" id="IPR013346">
    <property type="entry name" value="NrdE_NrdA_C"/>
</dbReference>
<dbReference type="Pfam" id="PF03477">
    <property type="entry name" value="ATP-cone"/>
    <property type="match status" value="1"/>
</dbReference>
<dbReference type="InterPro" id="IPR000788">
    <property type="entry name" value="RNR_lg_C"/>
</dbReference>
<comment type="function">
    <text evidence="11">Provides the precursors necessary for DNA synthesis. Catalyzes the biosynthesis of deoxyribonucleotides from the corresponding ribonucleotides.</text>
</comment>
<dbReference type="UniPathway" id="UPA00326"/>
<gene>
    <name evidence="13" type="ORF">UFOVP395_150</name>
</gene>
<name>A0A6J5M1K6_9CAUD</name>
<comment type="catalytic activity">
    <reaction evidence="9 11">
        <text>a 2'-deoxyribonucleoside 5'-diphosphate + [thioredoxin]-disulfide + H2O = a ribonucleoside 5'-diphosphate + [thioredoxin]-dithiol</text>
        <dbReference type="Rhea" id="RHEA:23252"/>
        <dbReference type="Rhea" id="RHEA-COMP:10698"/>
        <dbReference type="Rhea" id="RHEA-COMP:10700"/>
        <dbReference type="ChEBI" id="CHEBI:15377"/>
        <dbReference type="ChEBI" id="CHEBI:29950"/>
        <dbReference type="ChEBI" id="CHEBI:50058"/>
        <dbReference type="ChEBI" id="CHEBI:57930"/>
        <dbReference type="ChEBI" id="CHEBI:73316"/>
        <dbReference type="EC" id="1.17.4.1"/>
    </reaction>
</comment>
<keyword evidence="4 10" id="KW-0547">Nucleotide-binding</keyword>
<dbReference type="PANTHER" id="PTHR11573">
    <property type="entry name" value="RIBONUCLEOSIDE-DIPHOSPHATE REDUCTASE LARGE CHAIN"/>
    <property type="match status" value="1"/>
</dbReference>
<keyword evidence="6 11" id="KW-0560">Oxidoreductase</keyword>
<evidence type="ECO:0000256" key="1">
    <source>
        <dbReference type="ARBA" id="ARBA00010406"/>
    </source>
</evidence>
<dbReference type="PROSITE" id="PS51161">
    <property type="entry name" value="ATP_CONE"/>
    <property type="match status" value="1"/>
</dbReference>
<keyword evidence="5 10" id="KW-0067">ATP-binding</keyword>
<feature type="domain" description="ATP-cone" evidence="12">
    <location>
        <begin position="4"/>
        <end position="94"/>
    </location>
</feature>
<evidence type="ECO:0000256" key="10">
    <source>
        <dbReference type="PROSITE-ProRule" id="PRU00492"/>
    </source>
</evidence>
<evidence type="ECO:0000256" key="4">
    <source>
        <dbReference type="ARBA" id="ARBA00022741"/>
    </source>
</evidence>
<dbReference type="SUPFAM" id="SSF48168">
    <property type="entry name" value="R1 subunit of ribonucleotide reductase, N-terminal domain"/>
    <property type="match status" value="1"/>
</dbReference>
<reference evidence="13" key="1">
    <citation type="submission" date="2020-04" db="EMBL/GenBank/DDBJ databases">
        <authorList>
            <person name="Chiriac C."/>
            <person name="Salcher M."/>
            <person name="Ghai R."/>
            <person name="Kavagutti S V."/>
        </authorList>
    </citation>
    <scope>NUCLEOTIDE SEQUENCE</scope>
</reference>
<evidence type="ECO:0000256" key="8">
    <source>
        <dbReference type="ARBA" id="ARBA00023157"/>
    </source>
</evidence>
<evidence type="ECO:0000256" key="6">
    <source>
        <dbReference type="ARBA" id="ARBA00023002"/>
    </source>
</evidence>
<dbReference type="EMBL" id="LR796380">
    <property type="protein sequence ID" value="CAB4140815.1"/>
    <property type="molecule type" value="Genomic_DNA"/>
</dbReference>
<dbReference type="Gene3D" id="1.10.1650.20">
    <property type="match status" value="1"/>
</dbReference>
<accession>A0A6J5M1K6</accession>
<dbReference type="SUPFAM" id="SSF51998">
    <property type="entry name" value="PFL-like glycyl radical enzymes"/>
    <property type="match status" value="1"/>
</dbReference>
<dbReference type="Pfam" id="PF00317">
    <property type="entry name" value="Ribonuc_red_lgN"/>
    <property type="match status" value="1"/>
</dbReference>
<dbReference type="Pfam" id="PF02867">
    <property type="entry name" value="Ribonuc_red_lgC"/>
    <property type="match status" value="1"/>
</dbReference>
<organism evidence="13">
    <name type="scientific">uncultured Caudovirales phage</name>
    <dbReference type="NCBI Taxonomy" id="2100421"/>
    <lineage>
        <taxon>Viruses</taxon>
        <taxon>Duplodnaviria</taxon>
        <taxon>Heunggongvirae</taxon>
        <taxon>Uroviricota</taxon>
        <taxon>Caudoviricetes</taxon>
        <taxon>Peduoviridae</taxon>
        <taxon>Maltschvirus</taxon>
        <taxon>Maltschvirus maltsch</taxon>
    </lineage>
</organism>
<dbReference type="Gene3D" id="3.20.70.20">
    <property type="match status" value="1"/>
</dbReference>
<dbReference type="InterPro" id="IPR039718">
    <property type="entry name" value="Rrm1"/>
</dbReference>
<dbReference type="InterPro" id="IPR008926">
    <property type="entry name" value="RNR_R1-su_N"/>
</dbReference>
<evidence type="ECO:0000256" key="7">
    <source>
        <dbReference type="ARBA" id="ARBA00023116"/>
    </source>
</evidence>
<dbReference type="InterPro" id="IPR013509">
    <property type="entry name" value="RNR_lsu_N"/>
</dbReference>
<dbReference type="GO" id="GO:0005524">
    <property type="term" value="F:ATP binding"/>
    <property type="evidence" value="ECO:0007669"/>
    <property type="project" value="UniProtKB-UniRule"/>
</dbReference>
<dbReference type="NCBIfam" id="NF006578">
    <property type="entry name" value="PRK09103.1"/>
    <property type="match status" value="1"/>
</dbReference>
<keyword evidence="8" id="KW-1015">Disulfide bond</keyword>